<evidence type="ECO:0000256" key="1">
    <source>
        <dbReference type="SAM" id="MobiDB-lite"/>
    </source>
</evidence>
<protein>
    <submittedName>
        <fullName evidence="2">Uncharacterized protein</fullName>
    </submittedName>
</protein>
<name>A0A2V3A3R3_9BACI</name>
<dbReference type="RefSeq" id="WP_181395959.1">
    <property type="nucleotide sequence ID" value="NZ_QGTW01000003.1"/>
</dbReference>
<sequence length="54" mass="6462">MGRVVVKVSGRKKRTENSGKTISTFEKIRRDRQEENRKLLEQYNKEIKKVVNTR</sequence>
<dbReference type="EMBL" id="QGTW01000003">
    <property type="protein sequence ID" value="PWW30550.1"/>
    <property type="molecule type" value="Genomic_DNA"/>
</dbReference>
<organism evidence="2 3">
    <name type="scientific">Cytobacillus oceanisediminis</name>
    <dbReference type="NCBI Taxonomy" id="665099"/>
    <lineage>
        <taxon>Bacteria</taxon>
        <taxon>Bacillati</taxon>
        <taxon>Bacillota</taxon>
        <taxon>Bacilli</taxon>
        <taxon>Bacillales</taxon>
        <taxon>Bacillaceae</taxon>
        <taxon>Cytobacillus</taxon>
    </lineage>
</organism>
<dbReference type="Proteomes" id="UP000247150">
    <property type="component" value="Unassembled WGS sequence"/>
</dbReference>
<proteinExistence type="predicted"/>
<feature type="region of interest" description="Disordered" evidence="1">
    <location>
        <begin position="1"/>
        <end position="20"/>
    </location>
</feature>
<comment type="caution">
    <text evidence="2">The sequence shown here is derived from an EMBL/GenBank/DDBJ whole genome shotgun (WGS) entry which is preliminary data.</text>
</comment>
<dbReference type="AlphaFoldDB" id="A0A2V3A3R3"/>
<evidence type="ECO:0000313" key="2">
    <source>
        <dbReference type="EMBL" id="PWW30550.1"/>
    </source>
</evidence>
<accession>A0A2V3A3R3</accession>
<gene>
    <name evidence="2" type="ORF">DFO73_103443</name>
</gene>
<reference evidence="2 3" key="1">
    <citation type="submission" date="2018-05" db="EMBL/GenBank/DDBJ databases">
        <title>Freshwater and sediment microbial communities from various areas in North America, analyzing microbe dynamics in response to fracking.</title>
        <authorList>
            <person name="Lamendella R."/>
        </authorList>
    </citation>
    <scope>NUCLEOTIDE SEQUENCE [LARGE SCALE GENOMIC DNA]</scope>
    <source>
        <strain evidence="2 3">15_TX</strain>
    </source>
</reference>
<evidence type="ECO:0000313" key="3">
    <source>
        <dbReference type="Proteomes" id="UP000247150"/>
    </source>
</evidence>